<keyword evidence="3 11" id="KW-0813">Transport</keyword>
<dbReference type="GO" id="GO:0005743">
    <property type="term" value="C:mitochondrial inner membrane"/>
    <property type="evidence" value="ECO:0007669"/>
    <property type="project" value="UniProtKB-SubCell"/>
</dbReference>
<feature type="repeat" description="Solcar" evidence="10">
    <location>
        <begin position="2"/>
        <end position="93"/>
    </location>
</feature>
<protein>
    <recommendedName>
        <fullName evidence="14">Mitochondrial thiamine pyrophosphate carrier 1</fullName>
    </recommendedName>
</protein>
<dbReference type="PANTHER" id="PTHR45928:SF1">
    <property type="entry name" value="RE38146P"/>
    <property type="match status" value="1"/>
</dbReference>
<keyword evidence="6" id="KW-0999">Mitochondrion inner membrane</keyword>
<evidence type="ECO:0000313" key="12">
    <source>
        <dbReference type="EMBL" id="RAO68028.1"/>
    </source>
</evidence>
<keyword evidence="13" id="KW-1185">Reference proteome</keyword>
<evidence type="ECO:0000256" key="11">
    <source>
        <dbReference type="RuleBase" id="RU000488"/>
    </source>
</evidence>
<dbReference type="PRINTS" id="PR00784">
    <property type="entry name" value="MTUNCOUPLING"/>
</dbReference>
<evidence type="ECO:0000256" key="7">
    <source>
        <dbReference type="ARBA" id="ARBA00022989"/>
    </source>
</evidence>
<organism evidence="12 13">
    <name type="scientific">Talaromyces amestolkiae</name>
    <dbReference type="NCBI Taxonomy" id="1196081"/>
    <lineage>
        <taxon>Eukaryota</taxon>
        <taxon>Fungi</taxon>
        <taxon>Dikarya</taxon>
        <taxon>Ascomycota</taxon>
        <taxon>Pezizomycotina</taxon>
        <taxon>Eurotiomycetes</taxon>
        <taxon>Eurotiomycetidae</taxon>
        <taxon>Eurotiales</taxon>
        <taxon>Trichocomaceae</taxon>
        <taxon>Talaromyces</taxon>
        <taxon>Talaromyces sect. Talaromyces</taxon>
    </lineage>
</organism>
<feature type="repeat" description="Solcar" evidence="10">
    <location>
        <begin position="105"/>
        <end position="197"/>
    </location>
</feature>
<keyword evidence="8" id="KW-0496">Mitochondrion</keyword>
<evidence type="ECO:0000256" key="10">
    <source>
        <dbReference type="PROSITE-ProRule" id="PRU00282"/>
    </source>
</evidence>
<feature type="repeat" description="Solcar" evidence="10">
    <location>
        <begin position="206"/>
        <end position="291"/>
    </location>
</feature>
<dbReference type="OrthoDB" id="6703404at2759"/>
<dbReference type="Pfam" id="PF00153">
    <property type="entry name" value="Mito_carr"/>
    <property type="match status" value="3"/>
</dbReference>
<sequence>MSTTTGAFIAGGIAACGAVTVTHSFETVKIRLQLQGELQSDAVKKYRGVLHGVKVILQNEGPKGLFRGIGSAYIYQILLNGCRLGFYEPVRTTITKAIYNDPSVQSLGINVFSGASSGILGAAAGSPFFLVKTRLQSYSPFLPVGTQHKYKNAYDGMRQIYGNEGVKGLYRGVGAAMVRTGFGSSVQLPTYFLAKRRLKKHLGMEEGPALHLASSTASGFVVCCVMHPPDTIMSRMYNQTGNLYKGVFDCLYKTVSTEGLLAIYKGYFAHLARILPHTILTLSLAEQTNKFIRGVEDRILSDDLRSRL</sequence>
<dbReference type="GeneID" id="63793256"/>
<evidence type="ECO:0000256" key="6">
    <source>
        <dbReference type="ARBA" id="ARBA00022792"/>
    </source>
</evidence>
<evidence type="ECO:0008006" key="14">
    <source>
        <dbReference type="Google" id="ProtNLM"/>
    </source>
</evidence>
<keyword evidence="4 10" id="KW-0812">Transmembrane</keyword>
<evidence type="ECO:0000256" key="2">
    <source>
        <dbReference type="ARBA" id="ARBA00006375"/>
    </source>
</evidence>
<evidence type="ECO:0000313" key="13">
    <source>
        <dbReference type="Proteomes" id="UP000249363"/>
    </source>
</evidence>
<reference evidence="12 13" key="1">
    <citation type="journal article" date="2017" name="Biotechnol. Biofuels">
        <title>Differential beta-glucosidase expression as a function of carbon source availability in Talaromyces amestolkiae: a genomic and proteomic approach.</title>
        <authorList>
            <person name="de Eugenio L.I."/>
            <person name="Mendez-Liter J.A."/>
            <person name="Nieto-Dominguez M."/>
            <person name="Alonso L."/>
            <person name="Gil-Munoz J."/>
            <person name="Barriuso J."/>
            <person name="Prieto A."/>
            <person name="Martinez M.J."/>
        </authorList>
    </citation>
    <scope>NUCLEOTIDE SEQUENCE [LARGE SCALE GENOMIC DNA]</scope>
    <source>
        <strain evidence="12 13">CIB</strain>
    </source>
</reference>
<comment type="caution">
    <text evidence="12">The sequence shown here is derived from an EMBL/GenBank/DDBJ whole genome shotgun (WGS) entry which is preliminary data.</text>
</comment>
<dbReference type="InterPro" id="IPR002067">
    <property type="entry name" value="MCP"/>
</dbReference>
<evidence type="ECO:0000256" key="4">
    <source>
        <dbReference type="ARBA" id="ARBA00022692"/>
    </source>
</evidence>
<dbReference type="PROSITE" id="PS50920">
    <property type="entry name" value="SOLCAR"/>
    <property type="match status" value="3"/>
</dbReference>
<evidence type="ECO:0000256" key="8">
    <source>
        <dbReference type="ARBA" id="ARBA00023128"/>
    </source>
</evidence>
<gene>
    <name evidence="12" type="ORF">BHQ10_004040</name>
</gene>
<dbReference type="PANTHER" id="PTHR45928">
    <property type="entry name" value="RE38146P"/>
    <property type="match status" value="1"/>
</dbReference>
<name>A0A364KWV0_TALAM</name>
<evidence type="ECO:0000256" key="3">
    <source>
        <dbReference type="ARBA" id="ARBA00022448"/>
    </source>
</evidence>
<dbReference type="EMBL" id="MIKG01000006">
    <property type="protein sequence ID" value="RAO68028.1"/>
    <property type="molecule type" value="Genomic_DNA"/>
</dbReference>
<dbReference type="AlphaFoldDB" id="A0A364KWV0"/>
<accession>A0A364KWV0</accession>
<dbReference type="SUPFAM" id="SSF103506">
    <property type="entry name" value="Mitochondrial carrier"/>
    <property type="match status" value="1"/>
</dbReference>
<dbReference type="Proteomes" id="UP000249363">
    <property type="component" value="Unassembled WGS sequence"/>
</dbReference>
<dbReference type="InterPro" id="IPR051508">
    <property type="entry name" value="Mito_Carrier_Antiporter"/>
</dbReference>
<evidence type="ECO:0000256" key="9">
    <source>
        <dbReference type="ARBA" id="ARBA00023136"/>
    </source>
</evidence>
<comment type="subcellular location">
    <subcellularLocation>
        <location evidence="1">Mitochondrion inner membrane</location>
        <topology evidence="1">Multi-pass membrane protein</topology>
    </subcellularLocation>
</comment>
<evidence type="ECO:0000256" key="5">
    <source>
        <dbReference type="ARBA" id="ARBA00022737"/>
    </source>
</evidence>
<dbReference type="STRING" id="1196081.A0A364KWV0"/>
<keyword evidence="7" id="KW-1133">Transmembrane helix</keyword>
<dbReference type="InterPro" id="IPR018108">
    <property type="entry name" value="MCP_transmembrane"/>
</dbReference>
<proteinExistence type="inferred from homology"/>
<comment type="similarity">
    <text evidence="2 11">Belongs to the mitochondrial carrier (TC 2.A.29) family.</text>
</comment>
<dbReference type="RefSeq" id="XP_040732544.1">
    <property type="nucleotide sequence ID" value="XM_040876364.1"/>
</dbReference>
<dbReference type="InterPro" id="IPR023395">
    <property type="entry name" value="MCP_dom_sf"/>
</dbReference>
<dbReference type="Gene3D" id="1.50.40.10">
    <property type="entry name" value="Mitochondrial carrier domain"/>
    <property type="match status" value="1"/>
</dbReference>
<evidence type="ECO:0000256" key="1">
    <source>
        <dbReference type="ARBA" id="ARBA00004448"/>
    </source>
</evidence>
<dbReference type="GO" id="GO:0055085">
    <property type="term" value="P:transmembrane transport"/>
    <property type="evidence" value="ECO:0007669"/>
    <property type="project" value="InterPro"/>
</dbReference>
<keyword evidence="5" id="KW-0677">Repeat</keyword>
<keyword evidence="9 10" id="KW-0472">Membrane</keyword>